<gene>
    <name evidence="3" type="ORF">AWC08_28610</name>
</gene>
<keyword evidence="4" id="KW-1185">Reference proteome</keyword>
<dbReference type="SUPFAM" id="SSF53474">
    <property type="entry name" value="alpha/beta-Hydrolases"/>
    <property type="match status" value="1"/>
</dbReference>
<evidence type="ECO:0000259" key="2">
    <source>
        <dbReference type="Pfam" id="PF07859"/>
    </source>
</evidence>
<dbReference type="InterPro" id="IPR013094">
    <property type="entry name" value="AB_hydrolase_3"/>
</dbReference>
<dbReference type="AlphaFoldDB" id="A0A1X1W8A1"/>
<dbReference type="InterPro" id="IPR050466">
    <property type="entry name" value="Carboxylest/Gibb_receptor"/>
</dbReference>
<evidence type="ECO:0000313" key="4">
    <source>
        <dbReference type="Proteomes" id="UP000193928"/>
    </source>
</evidence>
<dbReference type="Proteomes" id="UP000193928">
    <property type="component" value="Unassembled WGS sequence"/>
</dbReference>
<dbReference type="Pfam" id="PF07859">
    <property type="entry name" value="Abhydrolase_3"/>
    <property type="match status" value="1"/>
</dbReference>
<evidence type="ECO:0000256" key="1">
    <source>
        <dbReference type="SAM" id="MobiDB-lite"/>
    </source>
</evidence>
<feature type="compositionally biased region" description="Basic residues" evidence="1">
    <location>
        <begin position="183"/>
        <end position="192"/>
    </location>
</feature>
<reference evidence="3 4" key="1">
    <citation type="submission" date="2016-01" db="EMBL/GenBank/DDBJ databases">
        <title>The new phylogeny of the genus Mycobacterium.</title>
        <authorList>
            <person name="Tarcisio F."/>
            <person name="Conor M."/>
            <person name="Antonella G."/>
            <person name="Elisabetta G."/>
            <person name="Giulia F.S."/>
            <person name="Sara T."/>
            <person name="Anna F."/>
            <person name="Clotilde B."/>
            <person name="Roberto B."/>
            <person name="Veronica D.S."/>
            <person name="Fabio R."/>
            <person name="Monica P."/>
            <person name="Olivier J."/>
            <person name="Enrico T."/>
            <person name="Nicola S."/>
        </authorList>
    </citation>
    <scope>NUCLEOTIDE SEQUENCE [LARGE SCALE GENOMIC DNA]</scope>
    <source>
        <strain evidence="3 4">DSM 44160</strain>
    </source>
</reference>
<comment type="caution">
    <text evidence="3">The sequence shown here is derived from an EMBL/GenBank/DDBJ whole genome shotgun (WGS) entry which is preliminary data.</text>
</comment>
<evidence type="ECO:0000313" key="3">
    <source>
        <dbReference type="EMBL" id="ORV82750.1"/>
    </source>
</evidence>
<accession>A0A1X1W8A1</accession>
<dbReference type="Gene3D" id="3.40.50.1820">
    <property type="entry name" value="alpha/beta hydrolase"/>
    <property type="match status" value="1"/>
</dbReference>
<dbReference type="EMBL" id="LQOY01000109">
    <property type="protein sequence ID" value="ORV82750.1"/>
    <property type="molecule type" value="Genomic_DNA"/>
</dbReference>
<feature type="region of interest" description="Disordered" evidence="1">
    <location>
        <begin position="168"/>
        <end position="192"/>
    </location>
</feature>
<organism evidence="3 4">
    <name type="scientific">Mycobacterium gordonae</name>
    <dbReference type="NCBI Taxonomy" id="1778"/>
    <lineage>
        <taxon>Bacteria</taxon>
        <taxon>Bacillati</taxon>
        <taxon>Actinomycetota</taxon>
        <taxon>Actinomycetes</taxon>
        <taxon>Mycobacteriales</taxon>
        <taxon>Mycobacteriaceae</taxon>
        <taxon>Mycobacterium</taxon>
    </lineage>
</organism>
<feature type="domain" description="Alpha/beta hydrolase fold-3" evidence="2">
    <location>
        <begin position="50"/>
        <end position="161"/>
    </location>
</feature>
<dbReference type="PANTHER" id="PTHR23024:SF24">
    <property type="entry name" value="ALPHA_BETA HYDROLASE FOLD-3 DOMAIN-CONTAINING PROTEIN"/>
    <property type="match status" value="1"/>
</dbReference>
<dbReference type="RefSeq" id="WP_051445788.1">
    <property type="nucleotide sequence ID" value="NZ_JACKSU010000073.1"/>
</dbReference>
<protein>
    <recommendedName>
        <fullName evidence="2">Alpha/beta hydrolase fold-3 domain-containing protein</fullName>
    </recommendedName>
</protein>
<name>A0A1X1W8A1_MYCGO</name>
<proteinExistence type="predicted"/>
<sequence>MHAPAGTSKSRACTCRRAHGPKGHHDIPAHIYEPLSTHTTPGTNSRPALIVYFHSGGFVLRDSVSRDADCRRLANGVGAVVMAVDYRLAPQNRFPAALEDAWTATRWAADIAEQIGCDPHRVAVAGEGAGANLAIGVCLLARDRNGPPIAFQLLICPVVGGSVLSSARSGEASGLSRGTPRPGPRRPAARSR</sequence>
<dbReference type="InterPro" id="IPR029058">
    <property type="entry name" value="AB_hydrolase_fold"/>
</dbReference>
<dbReference type="GO" id="GO:0016787">
    <property type="term" value="F:hydrolase activity"/>
    <property type="evidence" value="ECO:0007669"/>
    <property type="project" value="InterPro"/>
</dbReference>
<dbReference type="PANTHER" id="PTHR23024">
    <property type="entry name" value="ARYLACETAMIDE DEACETYLASE"/>
    <property type="match status" value="1"/>
</dbReference>